<proteinExistence type="predicted"/>
<organism evidence="1">
    <name type="scientific">hydrothermal vent metagenome</name>
    <dbReference type="NCBI Taxonomy" id="652676"/>
    <lineage>
        <taxon>unclassified sequences</taxon>
        <taxon>metagenomes</taxon>
        <taxon>ecological metagenomes</taxon>
    </lineage>
</organism>
<accession>A0A3B0XU99</accession>
<gene>
    <name evidence="1" type="ORF">MNBD_GAMMA08-3100</name>
</gene>
<protein>
    <submittedName>
        <fullName evidence="1">Uncharacterized protein</fullName>
    </submittedName>
</protein>
<reference evidence="1" key="1">
    <citation type="submission" date="2018-06" db="EMBL/GenBank/DDBJ databases">
        <authorList>
            <person name="Zhirakovskaya E."/>
        </authorList>
    </citation>
    <scope>NUCLEOTIDE SEQUENCE</scope>
</reference>
<evidence type="ECO:0000313" key="1">
    <source>
        <dbReference type="EMBL" id="VAW59926.1"/>
    </source>
</evidence>
<sequence length="109" mass="12449">MKSNFLKIFILLNFILVCLVTAEMVSAESYEAVPDLEQSKSALFHCVDDNGCLDFCCALSHMANYQNINIKLVYVNVLENTKEKYEPYRLLMLKPPVKPPKIGLKSYLL</sequence>
<dbReference type="EMBL" id="UOFH01000114">
    <property type="protein sequence ID" value="VAW59926.1"/>
    <property type="molecule type" value="Genomic_DNA"/>
</dbReference>
<name>A0A3B0XU99_9ZZZZ</name>
<dbReference type="AlphaFoldDB" id="A0A3B0XU99"/>